<protein>
    <submittedName>
        <fullName evidence="1">Uncharacterized protein</fullName>
    </submittedName>
</protein>
<dbReference type="RefSeq" id="WP_206844284.1">
    <property type="nucleotide sequence ID" value="NZ_CP065956.1"/>
</dbReference>
<accession>A0ABX7PSX9</accession>
<dbReference type="Proteomes" id="UP000663088">
    <property type="component" value="Chromosome"/>
</dbReference>
<organism evidence="1 2">
    <name type="scientific">Candidatus Methylacidiphilum infernorum</name>
    <dbReference type="NCBI Taxonomy" id="511746"/>
    <lineage>
        <taxon>Bacteria</taxon>
        <taxon>Pseudomonadati</taxon>
        <taxon>Verrucomicrobiota</taxon>
        <taxon>Methylacidiphilae</taxon>
        <taxon>Methylacidiphilales</taxon>
        <taxon>Methylacidiphilaceae</taxon>
        <taxon>Methylacidiphilum (ex Ratnadevi et al. 2023)</taxon>
    </lineage>
</organism>
<keyword evidence="2" id="KW-1185">Reference proteome</keyword>
<sequence length="108" mass="12295">MLSRLGILTVSVVEGRNNTLYRRLFVVEILPDGQKRLRQSTLFLDLVSAEGLSLQGDIPTAAREEIEAFLISKALQNFLKEFQEDWQKGLEIIAQHVELSLNSLIDRQ</sequence>
<name>A0ABX7PSX9_9BACT</name>
<proteinExistence type="predicted"/>
<gene>
    <name evidence="1" type="ORF">EM20IM_06135</name>
</gene>
<evidence type="ECO:0000313" key="2">
    <source>
        <dbReference type="Proteomes" id="UP000663088"/>
    </source>
</evidence>
<dbReference type="EMBL" id="CP065956">
    <property type="protein sequence ID" value="QSR86090.1"/>
    <property type="molecule type" value="Genomic_DNA"/>
</dbReference>
<evidence type="ECO:0000313" key="1">
    <source>
        <dbReference type="EMBL" id="QSR86090.1"/>
    </source>
</evidence>
<reference evidence="1 2" key="1">
    <citation type="submission" date="2020-12" db="EMBL/GenBank/DDBJ databases">
        <authorList>
            <person name="Awala S.I."/>
            <person name="Gwak J.-H."/>
            <person name="Kim S.-J."/>
            <person name="Rhee S.-K."/>
        </authorList>
    </citation>
    <scope>NUCLEOTIDE SEQUENCE [LARGE SCALE GENOMIC DNA]</scope>
    <source>
        <strain evidence="1 2">IT5</strain>
    </source>
</reference>